<accession>A0A0F2M2Y4</accession>
<dbReference type="KEGG" id="ssck:SPSK_03439"/>
<protein>
    <submittedName>
        <fullName evidence="2">Uncharacterized protein</fullName>
    </submittedName>
</protein>
<reference evidence="2 3" key="2">
    <citation type="journal article" date="2015" name="Eukaryot. Cell">
        <title>Asexual propagation of a virulent clone complex in a human and feline outbreak of sporotrichosis.</title>
        <authorList>
            <person name="Teixeira Mde M."/>
            <person name="Rodrigues A.M."/>
            <person name="Tsui C.K."/>
            <person name="de Almeida L.G."/>
            <person name="Van Diepeningen A.D."/>
            <person name="van den Ende B.G."/>
            <person name="Fernandes G.F."/>
            <person name="Kano R."/>
            <person name="Hamelin R.C."/>
            <person name="Lopes-Bezerra L.M."/>
            <person name="Vasconcelos A.T."/>
            <person name="de Hoog S."/>
            <person name="de Camargo Z.P."/>
            <person name="Felipe M.S."/>
        </authorList>
    </citation>
    <scope>NUCLEOTIDE SEQUENCE [LARGE SCALE GENOMIC DNA]</scope>
    <source>
        <strain evidence="2 3">1099-18</strain>
    </source>
</reference>
<evidence type="ECO:0000313" key="2">
    <source>
        <dbReference type="EMBL" id="KJR82496.1"/>
    </source>
</evidence>
<organism evidence="2 3">
    <name type="scientific">Sporothrix schenckii 1099-18</name>
    <dbReference type="NCBI Taxonomy" id="1397361"/>
    <lineage>
        <taxon>Eukaryota</taxon>
        <taxon>Fungi</taxon>
        <taxon>Dikarya</taxon>
        <taxon>Ascomycota</taxon>
        <taxon>Pezizomycotina</taxon>
        <taxon>Sordariomycetes</taxon>
        <taxon>Sordariomycetidae</taxon>
        <taxon>Ophiostomatales</taxon>
        <taxon>Ophiostomataceae</taxon>
        <taxon>Sporothrix</taxon>
    </lineage>
</organism>
<proteinExistence type="predicted"/>
<evidence type="ECO:0000313" key="3">
    <source>
        <dbReference type="Proteomes" id="UP000033710"/>
    </source>
</evidence>
<name>A0A0F2M2Y4_SPOSC</name>
<dbReference type="Proteomes" id="UP000033710">
    <property type="component" value="Unassembled WGS sequence"/>
</dbReference>
<dbReference type="AlphaFoldDB" id="A0A0F2M2Y4"/>
<feature type="compositionally biased region" description="Basic residues" evidence="1">
    <location>
        <begin position="82"/>
        <end position="98"/>
    </location>
</feature>
<dbReference type="VEuPathDB" id="FungiDB:SPSK_03439"/>
<dbReference type="GeneID" id="27665554"/>
<dbReference type="RefSeq" id="XP_016585172.1">
    <property type="nucleotide sequence ID" value="XM_016730277.1"/>
</dbReference>
<reference evidence="2 3" key="1">
    <citation type="journal article" date="2014" name="BMC Genomics">
        <title>Comparative genomics of the major fungal agents of human and animal Sporotrichosis: Sporothrix schenckii and Sporothrix brasiliensis.</title>
        <authorList>
            <person name="Teixeira M.M."/>
            <person name="de Almeida L.G."/>
            <person name="Kubitschek-Barreira P."/>
            <person name="Alves F.L."/>
            <person name="Kioshima E.S."/>
            <person name="Abadio A.K."/>
            <person name="Fernandes L."/>
            <person name="Derengowski L.S."/>
            <person name="Ferreira K.S."/>
            <person name="Souza R.C."/>
            <person name="Ruiz J.C."/>
            <person name="de Andrade N.C."/>
            <person name="Paes H.C."/>
            <person name="Nicola A.M."/>
            <person name="Albuquerque P."/>
            <person name="Gerber A.L."/>
            <person name="Martins V.P."/>
            <person name="Peconick L.D."/>
            <person name="Neto A.V."/>
            <person name="Chaucanez C.B."/>
            <person name="Silva P.A."/>
            <person name="Cunha O.L."/>
            <person name="de Oliveira F.F."/>
            <person name="dos Santos T.C."/>
            <person name="Barros A.L."/>
            <person name="Soares M.A."/>
            <person name="de Oliveira L.M."/>
            <person name="Marini M.M."/>
            <person name="Villalobos-Duno H."/>
            <person name="Cunha M.M."/>
            <person name="de Hoog S."/>
            <person name="da Silveira J.F."/>
            <person name="Henrissat B."/>
            <person name="Nino-Vega G.A."/>
            <person name="Cisalpino P.S."/>
            <person name="Mora-Montes H.M."/>
            <person name="Almeida S.R."/>
            <person name="Stajich J.E."/>
            <person name="Lopes-Bezerra L.M."/>
            <person name="Vasconcelos A.T."/>
            <person name="Felipe M.S."/>
        </authorList>
    </citation>
    <scope>NUCLEOTIDE SEQUENCE [LARGE SCALE GENOMIC DNA]</scope>
    <source>
        <strain evidence="2 3">1099-18</strain>
    </source>
</reference>
<dbReference type="EMBL" id="AXCR01000010">
    <property type="protein sequence ID" value="KJR82496.1"/>
    <property type="molecule type" value="Genomic_DNA"/>
</dbReference>
<sequence length="295" mass="32515">MSERTTLKQGSCTWDMGQYYASQPQPLGKMARRGRDTQFILLTDGRSNPRCRNVPNGAIESITTEYGGVQSKQESANEMRRYVRTRSHASQREKKKPTSSRAPGSDGQWGGMRKRKRLQDEQGSKLEVSNTQSTDGKAVAVHFLRGGAVFLQIQNTGDSQQAAFGIRFSTHGSLRRYHGPFHVLPGQMLTRLNPKDEHRNCKGFQMNAGRGRGRMRATVSQSKGQGYAAPRFLASGLDGLSGLALLPSYSTFNAKDGGLWIGYLAAGTPLRAHVAFGRPPTYLQVFSSNIKEEGE</sequence>
<gene>
    <name evidence="2" type="ORF">SPSK_03439</name>
</gene>
<evidence type="ECO:0000256" key="1">
    <source>
        <dbReference type="SAM" id="MobiDB-lite"/>
    </source>
</evidence>
<comment type="caution">
    <text evidence="2">The sequence shown here is derived from an EMBL/GenBank/DDBJ whole genome shotgun (WGS) entry which is preliminary data.</text>
</comment>
<feature type="region of interest" description="Disordered" evidence="1">
    <location>
        <begin position="66"/>
        <end position="135"/>
    </location>
</feature>